<keyword evidence="4" id="KW-0799">Topoisomerase</keyword>
<dbReference type="Gene3D" id="3.90.15.10">
    <property type="entry name" value="Topoisomerase I, Chain A, domain 3"/>
    <property type="match status" value="1"/>
</dbReference>
<comment type="catalytic activity">
    <reaction evidence="1">
        <text>ATP-independent breakage of single-stranded DNA, followed by passage and rejoining.</text>
        <dbReference type="EC" id="5.6.2.1"/>
    </reaction>
</comment>
<keyword evidence="5" id="KW-0238">DNA-binding</keyword>
<dbReference type="Gene3D" id="1.10.132.120">
    <property type="match status" value="1"/>
</dbReference>
<dbReference type="PRINTS" id="PR00416">
    <property type="entry name" value="EUTPISMRASEI"/>
</dbReference>
<accession>A0ABP7C7I0</accession>
<dbReference type="InterPro" id="IPR035447">
    <property type="entry name" value="DNA_topo_I_N_sf"/>
</dbReference>
<dbReference type="InterPro" id="IPR013500">
    <property type="entry name" value="TopoI_cat_euk"/>
</dbReference>
<evidence type="ECO:0000256" key="1">
    <source>
        <dbReference type="ARBA" id="ARBA00000213"/>
    </source>
</evidence>
<evidence type="ECO:0000256" key="6">
    <source>
        <dbReference type="ARBA" id="ARBA00023235"/>
    </source>
</evidence>
<evidence type="ECO:0000256" key="5">
    <source>
        <dbReference type="ARBA" id="ARBA00023125"/>
    </source>
</evidence>
<dbReference type="EC" id="5.6.2.1" evidence="3"/>
<dbReference type="InterPro" id="IPR049331">
    <property type="entry name" value="Top1B_N_bact"/>
</dbReference>
<dbReference type="SUPFAM" id="SSF55869">
    <property type="entry name" value="DNA topoisomerase I domain"/>
    <property type="match status" value="1"/>
</dbReference>
<comment type="caution">
    <text evidence="9">The sequence shown here is derived from an EMBL/GenBank/DDBJ whole genome shotgun (WGS) entry which is preliminary data.</text>
</comment>
<dbReference type="InterPro" id="IPR051062">
    <property type="entry name" value="Topoisomerase_IB"/>
</dbReference>
<protein>
    <recommendedName>
        <fullName evidence="3">DNA topoisomerase</fullName>
        <ecNumber evidence="3">5.6.2.1</ecNumber>
    </recommendedName>
</protein>
<evidence type="ECO:0000256" key="4">
    <source>
        <dbReference type="ARBA" id="ARBA00023029"/>
    </source>
</evidence>
<keyword evidence="6" id="KW-0413">Isomerase</keyword>
<evidence type="ECO:0000256" key="2">
    <source>
        <dbReference type="ARBA" id="ARBA00006645"/>
    </source>
</evidence>
<evidence type="ECO:0000313" key="10">
    <source>
        <dbReference type="Proteomes" id="UP001500752"/>
    </source>
</evidence>
<evidence type="ECO:0000259" key="8">
    <source>
        <dbReference type="Pfam" id="PF21338"/>
    </source>
</evidence>
<dbReference type="InterPro" id="IPR014711">
    <property type="entry name" value="TopoI_cat_a-hlx-sub_euk"/>
</dbReference>
<dbReference type="PANTHER" id="PTHR10290:SF3">
    <property type="entry name" value="DNA TOPOISOMERASE 1"/>
    <property type="match status" value="1"/>
</dbReference>
<dbReference type="PANTHER" id="PTHR10290">
    <property type="entry name" value="DNA TOPOISOMERASE I"/>
    <property type="match status" value="1"/>
</dbReference>
<feature type="domain" description="DNA topoisomerase I catalytic core eukaryotic-type" evidence="7">
    <location>
        <begin position="80"/>
        <end position="284"/>
    </location>
</feature>
<proteinExistence type="inferred from homology"/>
<comment type="similarity">
    <text evidence="2">Belongs to the type IB topoisomerase family.</text>
</comment>
<keyword evidence="10" id="KW-1185">Reference proteome</keyword>
<dbReference type="Gene3D" id="3.30.66.10">
    <property type="entry name" value="DNA topoisomerase I domain"/>
    <property type="match status" value="1"/>
</dbReference>
<dbReference type="Pfam" id="PF21338">
    <property type="entry name" value="Top1B_N_bact"/>
    <property type="match status" value="1"/>
</dbReference>
<dbReference type="InterPro" id="IPR001631">
    <property type="entry name" value="TopoI"/>
</dbReference>
<evidence type="ECO:0000259" key="7">
    <source>
        <dbReference type="Pfam" id="PF01028"/>
    </source>
</evidence>
<gene>
    <name evidence="9" type="ORF">GCM10023081_17730</name>
</gene>
<evidence type="ECO:0000313" key="9">
    <source>
        <dbReference type="EMBL" id="GAA3680025.1"/>
    </source>
</evidence>
<reference evidence="10" key="1">
    <citation type="journal article" date="2019" name="Int. J. Syst. Evol. Microbiol.">
        <title>The Global Catalogue of Microorganisms (GCM) 10K type strain sequencing project: providing services to taxonomists for standard genome sequencing and annotation.</title>
        <authorList>
            <consortium name="The Broad Institute Genomics Platform"/>
            <consortium name="The Broad Institute Genome Sequencing Center for Infectious Disease"/>
            <person name="Wu L."/>
            <person name="Ma J."/>
        </authorList>
    </citation>
    <scope>NUCLEOTIDE SEQUENCE [LARGE SCALE GENOMIC DNA]</scope>
    <source>
        <strain evidence="10">JCM 30742</strain>
    </source>
</reference>
<dbReference type="InterPro" id="IPR011010">
    <property type="entry name" value="DNA_brk_join_enz"/>
</dbReference>
<feature type="domain" description="DNA topoisomerase IB N-terminal" evidence="8">
    <location>
        <begin position="18"/>
        <end position="66"/>
    </location>
</feature>
<dbReference type="EMBL" id="BAABEO010000011">
    <property type="protein sequence ID" value="GAA3680025.1"/>
    <property type="molecule type" value="Genomic_DNA"/>
</dbReference>
<sequence>MQVKPGRGGIRRDSGKDGFEYRTSTGRLIRAAATLRRIDLLAIPPAWEQVWIASSPGAHVQATGEDAAGRTQYIYHPLWREARDVEKFARAQAFAERLPQLRRAVTRDLGSDSSPRRAVAAAVRLIDQAGLRVGAEDYARKNGSFGATTLRRRHVRVEEDEVLLDFPGKSGQRWEIRLRDPLLASYLASLPRRPATAPALCRPVRGGRRIRWQAPTPGEVNAYIAQAAGQGFTAKDFRTWQGTVTAALTLSEASQKGTDLAAAVTAAVRATAERLHNTPAVARSAYIDPRVIELFEQGRVADRALQPDRAVLQLLD</sequence>
<organism evidence="9 10">
    <name type="scientific">Arthrobacter ginkgonis</name>
    <dbReference type="NCBI Taxonomy" id="1630594"/>
    <lineage>
        <taxon>Bacteria</taxon>
        <taxon>Bacillati</taxon>
        <taxon>Actinomycetota</taxon>
        <taxon>Actinomycetes</taxon>
        <taxon>Micrococcales</taxon>
        <taxon>Micrococcaceae</taxon>
        <taxon>Arthrobacter</taxon>
    </lineage>
</organism>
<dbReference type="SUPFAM" id="SSF56349">
    <property type="entry name" value="DNA breaking-rejoining enzymes"/>
    <property type="match status" value="1"/>
</dbReference>
<evidence type="ECO:0000256" key="3">
    <source>
        <dbReference type="ARBA" id="ARBA00012891"/>
    </source>
</evidence>
<dbReference type="Proteomes" id="UP001500752">
    <property type="component" value="Unassembled WGS sequence"/>
</dbReference>
<name>A0ABP7C7I0_9MICC</name>
<dbReference type="Pfam" id="PF01028">
    <property type="entry name" value="Topoisom_I"/>
    <property type="match status" value="1"/>
</dbReference>
<dbReference type="PROSITE" id="PS52038">
    <property type="entry name" value="TOPO_IB_2"/>
    <property type="match status" value="1"/>
</dbReference>